<name>A0A3N0YMY2_ANAGA</name>
<dbReference type="GO" id="GO:0030514">
    <property type="term" value="P:negative regulation of BMP signaling pathway"/>
    <property type="evidence" value="ECO:0007669"/>
    <property type="project" value="TreeGrafter"/>
</dbReference>
<evidence type="ECO:0000256" key="3">
    <source>
        <dbReference type="ARBA" id="ARBA00022525"/>
    </source>
</evidence>
<evidence type="ECO:0000313" key="8">
    <source>
        <dbReference type="EMBL" id="ROL47567.1"/>
    </source>
</evidence>
<protein>
    <submittedName>
        <fullName evidence="8">Chordin-like protein 2</fullName>
    </submittedName>
</protein>
<dbReference type="OrthoDB" id="8173378at2759"/>
<dbReference type="PROSITE" id="PS01208">
    <property type="entry name" value="VWFC_1"/>
    <property type="match status" value="1"/>
</dbReference>
<keyword evidence="2" id="KW-0217">Developmental protein</keyword>
<dbReference type="Pfam" id="PF00093">
    <property type="entry name" value="VWC"/>
    <property type="match status" value="1"/>
</dbReference>
<evidence type="ECO:0000256" key="5">
    <source>
        <dbReference type="ARBA" id="ARBA00022737"/>
    </source>
</evidence>
<dbReference type="InterPro" id="IPR001007">
    <property type="entry name" value="VWF_dom"/>
</dbReference>
<comment type="subcellular location">
    <subcellularLocation>
        <location evidence="1">Secreted</location>
    </subcellularLocation>
</comment>
<keyword evidence="3" id="KW-0964">Secreted</keyword>
<dbReference type="SMART" id="SM00214">
    <property type="entry name" value="VWC"/>
    <property type="match status" value="1"/>
</dbReference>
<dbReference type="Gene3D" id="3.80.10.10">
    <property type="entry name" value="Ribonuclease Inhibitor"/>
    <property type="match status" value="1"/>
</dbReference>
<dbReference type="SUPFAM" id="SSF52058">
    <property type="entry name" value="L domain-like"/>
    <property type="match status" value="1"/>
</dbReference>
<dbReference type="InterPro" id="IPR045717">
    <property type="entry name" value="CHRDL1/2"/>
</dbReference>
<keyword evidence="6" id="KW-0325">Glycoprotein</keyword>
<dbReference type="Proteomes" id="UP000281406">
    <property type="component" value="Unassembled WGS sequence"/>
</dbReference>
<dbReference type="GO" id="GO:0036122">
    <property type="term" value="F:BMP binding"/>
    <property type="evidence" value="ECO:0007669"/>
    <property type="project" value="TreeGrafter"/>
</dbReference>
<evidence type="ECO:0000256" key="4">
    <source>
        <dbReference type="ARBA" id="ARBA00022729"/>
    </source>
</evidence>
<evidence type="ECO:0000256" key="2">
    <source>
        <dbReference type="ARBA" id="ARBA00022473"/>
    </source>
</evidence>
<comment type="caution">
    <text evidence="8">The sequence shown here is derived from an EMBL/GenBank/DDBJ whole genome shotgun (WGS) entry which is preliminary data.</text>
</comment>
<dbReference type="GO" id="GO:0005615">
    <property type="term" value="C:extracellular space"/>
    <property type="evidence" value="ECO:0007669"/>
    <property type="project" value="TreeGrafter"/>
</dbReference>
<sequence length="615" mass="69671">MHSGPLKYYDDQRKEDRGSLDLCLPFPELRHLNLANNEIAEEEALLPVALFPKLNELVIHSNPLTTQRSGDPPMLTCFLQNKLGIEITRKKTMDRIKRHIKLPVNSKRKMRTTNVPKFPSIVANQHATEPLCPKKNTGEDSPLPSEYGLMHVFGLSSQISIEDEEDIAMGQEHVDLTSADTSFETNQNAEPFFVTEINGLNESEYQEELDDAKETNLEMKKASKACPEKLIGYEILLDDSSEPEMPEISGIQHAVRVLEHTLKNLLVYRDSKANLDLPQKPYAEREKRLGHVKCNSIKCPVLRCENPVTNSQQCCPRCADEHRTPAGLRAPIKTCRYNGSIYQTGETFANHELFPSRQSNQCVMCTCSCAAEQVRGRSVRATPSTLRGSPRGLNLQTLHLKGAAETTVKILLQRKHQRACVYSGKTYSHGDVWHPALGKVLDCILCTCRDGFQECRRITCPNQYPCQHPIKIEGKCCKICPELKAENNRTECYLAQDNNSLLVYKVETSSAAQSEDKVRMIAIERQGATEVEVQVWKTVEGVLHLMETGDVQKKDLIEHPENYILLTTLDEDTWRKFKEEEDKQKDFSKIRSCEDGIKEVVKYLNPEQLDSLCTS</sequence>
<dbReference type="EMBL" id="RJVU01035392">
    <property type="protein sequence ID" value="ROL47567.1"/>
    <property type="molecule type" value="Genomic_DNA"/>
</dbReference>
<dbReference type="InterPro" id="IPR045716">
    <property type="entry name" value="CHRDL_1/2_C"/>
</dbReference>
<dbReference type="InterPro" id="IPR032675">
    <property type="entry name" value="LRR_dom_sf"/>
</dbReference>
<accession>A0A3N0YMY2</accession>
<dbReference type="SUPFAM" id="SSF57603">
    <property type="entry name" value="FnI-like domain"/>
    <property type="match status" value="1"/>
</dbReference>
<gene>
    <name evidence="8" type="ORF">DPX16_13282</name>
</gene>
<evidence type="ECO:0000256" key="6">
    <source>
        <dbReference type="ARBA" id="ARBA00023180"/>
    </source>
</evidence>
<dbReference type="PROSITE" id="PS50184">
    <property type="entry name" value="VWFC_2"/>
    <property type="match status" value="1"/>
</dbReference>
<evidence type="ECO:0000259" key="7">
    <source>
        <dbReference type="PROSITE" id="PS50184"/>
    </source>
</evidence>
<dbReference type="Gene3D" id="2.10.70.10">
    <property type="entry name" value="Complement Module, domain 1"/>
    <property type="match status" value="1"/>
</dbReference>
<keyword evidence="5" id="KW-0677">Repeat</keyword>
<dbReference type="PANTHER" id="PTHR46303:SF3">
    <property type="entry name" value="CHORDIN-LIKE PROTEIN 2"/>
    <property type="match status" value="1"/>
</dbReference>
<reference evidence="8 9" key="1">
    <citation type="submission" date="2018-10" db="EMBL/GenBank/DDBJ databases">
        <title>Genome assembly for a Yunnan-Guizhou Plateau 3E fish, Anabarilius grahami (Regan), and its evolutionary and genetic applications.</title>
        <authorList>
            <person name="Jiang W."/>
        </authorList>
    </citation>
    <scope>NUCLEOTIDE SEQUENCE [LARGE SCALE GENOMIC DNA]</scope>
    <source>
        <strain evidence="8">AG-KIZ</strain>
        <tissue evidence="8">Muscle</tissue>
    </source>
</reference>
<dbReference type="Pfam" id="PF19548">
    <property type="entry name" value="CHRDL_1_2_C"/>
    <property type="match status" value="1"/>
</dbReference>
<dbReference type="PANTHER" id="PTHR46303">
    <property type="entry name" value="VWFC DOMAIN-CONTAINING PROTEIN"/>
    <property type="match status" value="1"/>
</dbReference>
<evidence type="ECO:0000313" key="9">
    <source>
        <dbReference type="Proteomes" id="UP000281406"/>
    </source>
</evidence>
<keyword evidence="4" id="KW-0732">Signal</keyword>
<dbReference type="GO" id="GO:0030154">
    <property type="term" value="P:cell differentiation"/>
    <property type="evidence" value="ECO:0007669"/>
    <property type="project" value="TreeGrafter"/>
</dbReference>
<proteinExistence type="predicted"/>
<evidence type="ECO:0000256" key="1">
    <source>
        <dbReference type="ARBA" id="ARBA00004613"/>
    </source>
</evidence>
<organism evidence="8 9">
    <name type="scientific">Anabarilius grahami</name>
    <name type="common">Kanglang fish</name>
    <name type="synonym">Barilius grahami</name>
    <dbReference type="NCBI Taxonomy" id="495550"/>
    <lineage>
        <taxon>Eukaryota</taxon>
        <taxon>Metazoa</taxon>
        <taxon>Chordata</taxon>
        <taxon>Craniata</taxon>
        <taxon>Vertebrata</taxon>
        <taxon>Euteleostomi</taxon>
        <taxon>Actinopterygii</taxon>
        <taxon>Neopterygii</taxon>
        <taxon>Teleostei</taxon>
        <taxon>Ostariophysi</taxon>
        <taxon>Cypriniformes</taxon>
        <taxon>Xenocyprididae</taxon>
        <taxon>Xenocypridinae</taxon>
        <taxon>Xenocypridinae incertae sedis</taxon>
        <taxon>Anabarilius</taxon>
    </lineage>
</organism>
<feature type="domain" description="VWFC" evidence="7">
    <location>
        <begin position="418"/>
        <end position="481"/>
    </location>
</feature>
<dbReference type="AlphaFoldDB" id="A0A3N0YMY2"/>
<keyword evidence="9" id="KW-1185">Reference proteome</keyword>